<dbReference type="EMBL" id="CADEPM010000005">
    <property type="protein sequence ID" value="CAB3406589.1"/>
    <property type="molecule type" value="Genomic_DNA"/>
</dbReference>
<name>A0A8S1EYX4_9PELO</name>
<evidence type="ECO:0000256" key="3">
    <source>
        <dbReference type="ARBA" id="ARBA00022525"/>
    </source>
</evidence>
<dbReference type="PANTHER" id="PTHR20986:SF15">
    <property type="entry name" value="FMRFAMIDE-LIKE NEUROPEPTIDES 13"/>
    <property type="match status" value="1"/>
</dbReference>
<dbReference type="AlphaFoldDB" id="A0A8S1EYX4"/>
<comment type="subcellular location">
    <subcellularLocation>
        <location evidence="1">Secreted</location>
    </subcellularLocation>
</comment>
<keyword evidence="6" id="KW-0027">Amidation</keyword>
<dbReference type="GO" id="GO:0007218">
    <property type="term" value="P:neuropeptide signaling pathway"/>
    <property type="evidence" value="ECO:0007669"/>
    <property type="project" value="UniProtKB-KW"/>
</dbReference>
<evidence type="ECO:0000256" key="6">
    <source>
        <dbReference type="ARBA" id="ARBA00022815"/>
    </source>
</evidence>
<dbReference type="InterPro" id="IPR051041">
    <property type="entry name" value="FMRFamide-related_np"/>
</dbReference>
<comment type="similarity">
    <text evidence="2">Belongs to the FARP (FMRFamide related peptide) family.</text>
</comment>
<evidence type="ECO:0000313" key="8">
    <source>
        <dbReference type="EMBL" id="CAB3406589.1"/>
    </source>
</evidence>
<sequence>MLIRVAFAITVAASLQTRLHYCVWVEEDTMISSLLVIPLIFAASYANELEFVEQTPDVTFVDEMKRSERPTRSMDGLDSPLIRFGKRAPTAPLIRFGRTPEASPFIRFGKRSPTAPLIRFGRAPEASPFIRFGKRAAGAPLIRFGRAAGAPLIRFGRSDGAPLIRFGRASGAPLIRFGRK</sequence>
<evidence type="ECO:0000256" key="4">
    <source>
        <dbReference type="ARBA" id="ARBA00022685"/>
    </source>
</evidence>
<reference evidence="8 9" key="1">
    <citation type="submission" date="2020-04" db="EMBL/GenBank/DDBJ databases">
        <authorList>
            <person name="Laetsch R D."/>
            <person name="Stevens L."/>
            <person name="Kumar S."/>
            <person name="Blaxter L. M."/>
        </authorList>
    </citation>
    <scope>NUCLEOTIDE SEQUENCE [LARGE SCALE GENOMIC DNA]</scope>
</reference>
<comment type="caution">
    <text evidence="8">The sequence shown here is derived from an EMBL/GenBank/DDBJ whole genome shotgun (WGS) entry which is preliminary data.</text>
</comment>
<evidence type="ECO:0000256" key="7">
    <source>
        <dbReference type="ARBA" id="ARBA00023320"/>
    </source>
</evidence>
<keyword evidence="5" id="KW-0732">Signal</keyword>
<gene>
    <name evidence="8" type="ORF">CBOVIS_LOCUS8644</name>
</gene>
<dbReference type="PANTHER" id="PTHR20986">
    <property type="entry name" value="FMRFAMIDE-RELATED PEPTIDES"/>
    <property type="match status" value="1"/>
</dbReference>
<dbReference type="GO" id="GO:0005576">
    <property type="term" value="C:extracellular region"/>
    <property type="evidence" value="ECO:0007669"/>
    <property type="project" value="UniProtKB-SubCell"/>
</dbReference>
<dbReference type="InterPro" id="IPR002544">
    <property type="entry name" value="FMRFamid-related_peptide-like"/>
</dbReference>
<evidence type="ECO:0000256" key="5">
    <source>
        <dbReference type="ARBA" id="ARBA00022729"/>
    </source>
</evidence>
<evidence type="ECO:0000256" key="1">
    <source>
        <dbReference type="ARBA" id="ARBA00004613"/>
    </source>
</evidence>
<evidence type="ECO:0000256" key="2">
    <source>
        <dbReference type="ARBA" id="ARBA00006356"/>
    </source>
</evidence>
<evidence type="ECO:0000313" key="9">
    <source>
        <dbReference type="Proteomes" id="UP000494206"/>
    </source>
</evidence>
<proteinExistence type="inferred from homology"/>
<keyword evidence="4" id="KW-0165">Cleavage on pair of basic residues</keyword>
<keyword evidence="3" id="KW-0964">Secreted</keyword>
<keyword evidence="9" id="KW-1185">Reference proteome</keyword>
<organism evidence="8 9">
    <name type="scientific">Caenorhabditis bovis</name>
    <dbReference type="NCBI Taxonomy" id="2654633"/>
    <lineage>
        <taxon>Eukaryota</taxon>
        <taxon>Metazoa</taxon>
        <taxon>Ecdysozoa</taxon>
        <taxon>Nematoda</taxon>
        <taxon>Chromadorea</taxon>
        <taxon>Rhabditida</taxon>
        <taxon>Rhabditina</taxon>
        <taxon>Rhabditomorpha</taxon>
        <taxon>Rhabditoidea</taxon>
        <taxon>Rhabditidae</taxon>
        <taxon>Peloderinae</taxon>
        <taxon>Caenorhabditis</taxon>
    </lineage>
</organism>
<protein>
    <submittedName>
        <fullName evidence="8">Uncharacterized protein</fullName>
    </submittedName>
</protein>
<dbReference type="OrthoDB" id="5833048at2759"/>
<keyword evidence="7" id="KW-0527">Neuropeptide</keyword>
<dbReference type="Proteomes" id="UP000494206">
    <property type="component" value="Unassembled WGS sequence"/>
</dbReference>
<dbReference type="Pfam" id="PF01581">
    <property type="entry name" value="FARP"/>
    <property type="match status" value="4"/>
</dbReference>
<accession>A0A8S1EYX4</accession>